<gene>
    <name evidence="21" type="ORF">NDU88_000952</name>
</gene>
<keyword evidence="22" id="KW-1185">Reference proteome</keyword>
<keyword evidence="14" id="KW-1015">Disulfide bond</keyword>
<evidence type="ECO:0000256" key="6">
    <source>
        <dbReference type="ARBA" id="ARBA00022475"/>
    </source>
</evidence>
<evidence type="ECO:0000256" key="15">
    <source>
        <dbReference type="ARBA" id="ARBA00023288"/>
    </source>
</evidence>
<evidence type="ECO:0000256" key="1">
    <source>
        <dbReference type="ARBA" id="ARBA00003559"/>
    </source>
</evidence>
<evidence type="ECO:0000256" key="5">
    <source>
        <dbReference type="ARBA" id="ARBA00013893"/>
    </source>
</evidence>
<dbReference type="GO" id="GO:0005125">
    <property type="term" value="F:cytokine activity"/>
    <property type="evidence" value="ECO:0007669"/>
    <property type="project" value="UniProtKB-KW"/>
</dbReference>
<evidence type="ECO:0000256" key="13">
    <source>
        <dbReference type="ARBA" id="ARBA00023136"/>
    </source>
</evidence>
<organism evidence="21 22">
    <name type="scientific">Pleurodeles waltl</name>
    <name type="common">Iberian ribbed newt</name>
    <dbReference type="NCBI Taxonomy" id="8319"/>
    <lineage>
        <taxon>Eukaryota</taxon>
        <taxon>Metazoa</taxon>
        <taxon>Chordata</taxon>
        <taxon>Craniata</taxon>
        <taxon>Vertebrata</taxon>
        <taxon>Euteleostomi</taxon>
        <taxon>Amphibia</taxon>
        <taxon>Batrachia</taxon>
        <taxon>Caudata</taxon>
        <taxon>Salamandroidea</taxon>
        <taxon>Salamandridae</taxon>
        <taxon>Pleurodelinae</taxon>
        <taxon>Pleurodeles</taxon>
    </lineage>
</organism>
<dbReference type="InterPro" id="IPR002959">
    <property type="entry name" value="TNF_alpha"/>
</dbReference>
<evidence type="ECO:0000256" key="4">
    <source>
        <dbReference type="ARBA" id="ARBA00008670"/>
    </source>
</evidence>
<accession>A0AAV7Q4E4</accession>
<dbReference type="PANTHER" id="PTHR11471">
    <property type="entry name" value="TUMOR NECROSIS FACTOR FAMILY MEMBER"/>
    <property type="match status" value="1"/>
</dbReference>
<evidence type="ECO:0000256" key="16">
    <source>
        <dbReference type="ARBA" id="ARBA00029751"/>
    </source>
</evidence>
<dbReference type="InterPro" id="IPR008983">
    <property type="entry name" value="Tumour_necrosis_fac-like_dom"/>
</dbReference>
<evidence type="ECO:0000313" key="21">
    <source>
        <dbReference type="EMBL" id="KAJ1134501.1"/>
    </source>
</evidence>
<evidence type="ECO:0000256" key="14">
    <source>
        <dbReference type="ARBA" id="ARBA00023157"/>
    </source>
</evidence>
<dbReference type="GO" id="GO:0050793">
    <property type="term" value="P:regulation of developmental process"/>
    <property type="evidence" value="ECO:0007669"/>
    <property type="project" value="UniProtKB-ARBA"/>
</dbReference>
<evidence type="ECO:0000256" key="12">
    <source>
        <dbReference type="ARBA" id="ARBA00022989"/>
    </source>
</evidence>
<evidence type="ECO:0000256" key="8">
    <source>
        <dbReference type="ARBA" id="ARBA00022525"/>
    </source>
</evidence>
<dbReference type="PROSITE" id="PS00251">
    <property type="entry name" value="THD_1"/>
    <property type="match status" value="1"/>
</dbReference>
<dbReference type="SUPFAM" id="SSF49842">
    <property type="entry name" value="TNF-like"/>
    <property type="match status" value="1"/>
</dbReference>
<evidence type="ECO:0000256" key="19">
    <source>
        <dbReference type="SAM" id="Phobius"/>
    </source>
</evidence>
<dbReference type="CDD" id="cd00184">
    <property type="entry name" value="TNF"/>
    <property type="match status" value="1"/>
</dbReference>
<dbReference type="SMART" id="SM00207">
    <property type="entry name" value="TNF"/>
    <property type="match status" value="1"/>
</dbReference>
<keyword evidence="6" id="KW-1003">Cell membrane</keyword>
<dbReference type="GO" id="GO:0006955">
    <property type="term" value="P:immune response"/>
    <property type="evidence" value="ECO:0007669"/>
    <property type="project" value="InterPro"/>
</dbReference>
<dbReference type="PROSITE" id="PS50049">
    <property type="entry name" value="THD_2"/>
    <property type="match status" value="1"/>
</dbReference>
<keyword evidence="7" id="KW-0202">Cytokine</keyword>
<feature type="transmembrane region" description="Helical" evidence="19">
    <location>
        <begin position="32"/>
        <end position="53"/>
    </location>
</feature>
<evidence type="ECO:0000313" key="22">
    <source>
        <dbReference type="Proteomes" id="UP001066276"/>
    </source>
</evidence>
<keyword evidence="8" id="KW-0964">Secreted</keyword>
<dbReference type="GO" id="GO:0051239">
    <property type="term" value="P:regulation of multicellular organismal process"/>
    <property type="evidence" value="ECO:0007669"/>
    <property type="project" value="UniProtKB-ARBA"/>
</dbReference>
<name>A0AAV7Q4E4_PLEWA</name>
<comment type="subcellular location">
    <subcellularLocation>
        <location evidence="2">Cell membrane</location>
        <topology evidence="2">Single-pass type II membrane protein</topology>
    </subcellularLocation>
    <subcellularLocation>
        <location evidence="3">Secreted</location>
    </subcellularLocation>
</comment>
<keyword evidence="10" id="KW-0519">Myristate</keyword>
<evidence type="ECO:0000256" key="3">
    <source>
        <dbReference type="ARBA" id="ARBA00004613"/>
    </source>
</evidence>
<evidence type="ECO:0000256" key="10">
    <source>
        <dbReference type="ARBA" id="ARBA00022707"/>
    </source>
</evidence>
<evidence type="ECO:0000259" key="20">
    <source>
        <dbReference type="PROSITE" id="PS50049"/>
    </source>
</evidence>
<keyword evidence="15" id="KW-0449">Lipoprotein</keyword>
<dbReference type="GO" id="GO:0005615">
    <property type="term" value="C:extracellular space"/>
    <property type="evidence" value="ECO:0007669"/>
    <property type="project" value="UniProtKB-KW"/>
</dbReference>
<evidence type="ECO:0000256" key="9">
    <source>
        <dbReference type="ARBA" id="ARBA00022692"/>
    </source>
</evidence>
<proteinExistence type="inferred from homology"/>
<evidence type="ECO:0000256" key="18">
    <source>
        <dbReference type="ARBA" id="ARBA00033265"/>
    </source>
</evidence>
<dbReference type="Proteomes" id="UP001066276">
    <property type="component" value="Chromosome 6"/>
</dbReference>
<keyword evidence="12 19" id="KW-1133">Transmembrane helix</keyword>
<dbReference type="PANTHER" id="PTHR11471:SF23">
    <property type="entry name" value="TUMOR NECROSIS FACTOR"/>
    <property type="match status" value="1"/>
</dbReference>
<sequence>MSTESFLLEMEKGQVVVVRDEAQRRCDRCWRWLAGVSFAALAGATLILALLFFNVIPSPHSSSKHEDPTHAAPVPEQYISHIPQQLKLQAMESQKPAAHLIADFNNKKLEWISDKGYAFLENGMKLEDNHLVIPSRGLYFVYTQVVYYGGKCPPRGSLYLSHSVHKRSEAYPIQKPLLSAIKSACEGTTHNGNPWYETIYQGGVFSLEEGDVLSTETSQPSHLDPKGAQNYFGAIAM</sequence>
<protein>
    <recommendedName>
        <fullName evidence="5">Tumor necrosis factor</fullName>
    </recommendedName>
    <alternativeName>
        <fullName evidence="17">Cachectin</fullName>
    </alternativeName>
    <alternativeName>
        <fullName evidence="16">TNF-alpha</fullName>
    </alternativeName>
    <alternativeName>
        <fullName evidence="18">Tumor necrosis factor ligand superfamily member 2</fullName>
    </alternativeName>
</protein>
<keyword evidence="9 19" id="KW-0812">Transmembrane</keyword>
<dbReference type="EMBL" id="JANPWB010000010">
    <property type="protein sequence ID" value="KAJ1134501.1"/>
    <property type="molecule type" value="Genomic_DNA"/>
</dbReference>
<evidence type="ECO:0000256" key="11">
    <source>
        <dbReference type="ARBA" id="ARBA00022968"/>
    </source>
</evidence>
<dbReference type="AlphaFoldDB" id="A0AAV7Q4E4"/>
<comment type="function">
    <text evidence="1">The TNF intracellular domain (ICD) form induces IL12 production in dendritic cells.</text>
</comment>
<evidence type="ECO:0000256" key="7">
    <source>
        <dbReference type="ARBA" id="ARBA00022514"/>
    </source>
</evidence>
<dbReference type="GO" id="GO:0005886">
    <property type="term" value="C:plasma membrane"/>
    <property type="evidence" value="ECO:0007669"/>
    <property type="project" value="UniProtKB-SubCell"/>
</dbReference>
<dbReference type="InterPro" id="IPR021184">
    <property type="entry name" value="TNF_CS"/>
</dbReference>
<dbReference type="Gene3D" id="2.60.120.40">
    <property type="match status" value="1"/>
</dbReference>
<dbReference type="GO" id="GO:0005164">
    <property type="term" value="F:tumor necrosis factor receptor binding"/>
    <property type="evidence" value="ECO:0007669"/>
    <property type="project" value="InterPro"/>
</dbReference>
<dbReference type="InterPro" id="IPR006052">
    <property type="entry name" value="TNF_dom"/>
</dbReference>
<evidence type="ECO:0000256" key="2">
    <source>
        <dbReference type="ARBA" id="ARBA00004401"/>
    </source>
</evidence>
<keyword evidence="11" id="KW-0735">Signal-anchor</keyword>
<dbReference type="PRINTS" id="PR01234">
    <property type="entry name" value="TNECROSISFCT"/>
</dbReference>
<keyword evidence="13 19" id="KW-0472">Membrane</keyword>
<dbReference type="GO" id="GO:0051046">
    <property type="term" value="P:regulation of secretion"/>
    <property type="evidence" value="ECO:0007669"/>
    <property type="project" value="UniProtKB-ARBA"/>
</dbReference>
<dbReference type="InterPro" id="IPR006053">
    <property type="entry name" value="TNF"/>
</dbReference>
<feature type="domain" description="THD" evidence="20">
    <location>
        <begin position="96"/>
        <end position="237"/>
    </location>
</feature>
<comment type="similarity">
    <text evidence="4">Belongs to the tumor necrosis factor family.</text>
</comment>
<evidence type="ECO:0000256" key="17">
    <source>
        <dbReference type="ARBA" id="ARBA00031915"/>
    </source>
</evidence>
<comment type="caution">
    <text evidence="21">The sequence shown here is derived from an EMBL/GenBank/DDBJ whole genome shotgun (WGS) entry which is preliminary data.</text>
</comment>
<dbReference type="PRINTS" id="PR01235">
    <property type="entry name" value="TNFALPHA"/>
</dbReference>
<reference evidence="21" key="1">
    <citation type="journal article" date="2022" name="bioRxiv">
        <title>Sequencing and chromosome-scale assembly of the giantPleurodeles waltlgenome.</title>
        <authorList>
            <person name="Brown T."/>
            <person name="Elewa A."/>
            <person name="Iarovenko S."/>
            <person name="Subramanian E."/>
            <person name="Araus A.J."/>
            <person name="Petzold A."/>
            <person name="Susuki M."/>
            <person name="Suzuki K.-i.T."/>
            <person name="Hayashi T."/>
            <person name="Toyoda A."/>
            <person name="Oliveira C."/>
            <person name="Osipova E."/>
            <person name="Leigh N.D."/>
            <person name="Simon A."/>
            <person name="Yun M.H."/>
        </authorList>
    </citation>
    <scope>NUCLEOTIDE SEQUENCE</scope>
    <source>
        <strain evidence="21">20211129_DDA</strain>
        <tissue evidence="21">Liver</tissue>
    </source>
</reference>
<dbReference type="Pfam" id="PF00229">
    <property type="entry name" value="TNF"/>
    <property type="match status" value="1"/>
</dbReference>